<feature type="compositionally biased region" description="Acidic residues" evidence="1">
    <location>
        <begin position="172"/>
        <end position="202"/>
    </location>
</feature>
<dbReference type="AlphaFoldDB" id="A0A4V1XBY6"/>
<name>A0A4V1XBY6_9PEZI</name>
<evidence type="ECO:0008006" key="5">
    <source>
        <dbReference type="Google" id="ProtNLM"/>
    </source>
</evidence>
<feature type="chain" id="PRO_5020265254" description="Phytocyanin domain-containing protein" evidence="2">
    <location>
        <begin position="18"/>
        <end position="262"/>
    </location>
</feature>
<dbReference type="PANTHER" id="PTHR34883:SF17">
    <property type="entry name" value="CUPREDOXIN"/>
    <property type="match status" value="1"/>
</dbReference>
<organism evidence="3 4">
    <name type="scientific">Monosporascus ibericus</name>
    <dbReference type="NCBI Taxonomy" id="155417"/>
    <lineage>
        <taxon>Eukaryota</taxon>
        <taxon>Fungi</taxon>
        <taxon>Dikarya</taxon>
        <taxon>Ascomycota</taxon>
        <taxon>Pezizomycotina</taxon>
        <taxon>Sordariomycetes</taxon>
        <taxon>Xylariomycetidae</taxon>
        <taxon>Xylariales</taxon>
        <taxon>Xylariales incertae sedis</taxon>
        <taxon>Monosporascus</taxon>
    </lineage>
</organism>
<evidence type="ECO:0000313" key="4">
    <source>
        <dbReference type="Proteomes" id="UP000293360"/>
    </source>
</evidence>
<gene>
    <name evidence="3" type="ORF">DL764_002245</name>
</gene>
<accession>A0A4V1XBY6</accession>
<reference evidence="3 4" key="1">
    <citation type="submission" date="2018-06" db="EMBL/GenBank/DDBJ databases">
        <title>Complete Genomes of Monosporascus.</title>
        <authorList>
            <person name="Robinson A.J."/>
            <person name="Natvig D.O."/>
        </authorList>
    </citation>
    <scope>NUCLEOTIDE SEQUENCE [LARGE SCALE GENOMIC DNA]</scope>
    <source>
        <strain evidence="3 4">CBS 110550</strain>
    </source>
</reference>
<dbReference type="CDD" id="cd00920">
    <property type="entry name" value="Cupredoxin"/>
    <property type="match status" value="1"/>
</dbReference>
<dbReference type="InterPro" id="IPR052953">
    <property type="entry name" value="Ser-rich/MCO-related"/>
</dbReference>
<proteinExistence type="predicted"/>
<dbReference type="SUPFAM" id="SSF49503">
    <property type="entry name" value="Cupredoxins"/>
    <property type="match status" value="1"/>
</dbReference>
<dbReference type="STRING" id="155417.A0A4V1XBY6"/>
<evidence type="ECO:0000256" key="2">
    <source>
        <dbReference type="SAM" id="SignalP"/>
    </source>
</evidence>
<comment type="caution">
    <text evidence="3">The sequence shown here is derived from an EMBL/GenBank/DDBJ whole genome shotgun (WGS) entry which is preliminary data.</text>
</comment>
<feature type="signal peptide" evidence="2">
    <location>
        <begin position="1"/>
        <end position="17"/>
    </location>
</feature>
<dbReference type="EMBL" id="QJNU01000079">
    <property type="protein sequence ID" value="RYP07879.1"/>
    <property type="molecule type" value="Genomic_DNA"/>
</dbReference>
<dbReference type="PANTHER" id="PTHR34883">
    <property type="entry name" value="SERINE-RICH PROTEIN, PUTATIVE-RELATED-RELATED"/>
    <property type="match status" value="1"/>
</dbReference>
<dbReference type="OrthoDB" id="2331100at2759"/>
<protein>
    <recommendedName>
        <fullName evidence="5">Phytocyanin domain-containing protein</fullName>
    </recommendedName>
</protein>
<dbReference type="Gene3D" id="2.60.40.420">
    <property type="entry name" value="Cupredoxins - blue copper proteins"/>
    <property type="match status" value="1"/>
</dbReference>
<dbReference type="Proteomes" id="UP000293360">
    <property type="component" value="Unassembled WGS sequence"/>
</dbReference>
<evidence type="ECO:0000313" key="3">
    <source>
        <dbReference type="EMBL" id="RYP07879.1"/>
    </source>
</evidence>
<keyword evidence="2" id="KW-0732">Signal</keyword>
<sequence>MHYTTASFLAVLGLASAQRLHVVSVSGEGDWALKFSPDNIKVPVGDMIQFQFRAGNHSVVQSNFDNPCEPIKMHTGAEGFYSGYQLVAASEEMDLIPTYTVMVQDESPMWVYCSQGQHCQNGMVMVVNENTAANSSRSLEEYRNLAAEAPDNLAGDVEGIGGETGTTPEPTEPGDETDAPSDEETPATPGDDDTTTGDDTTGDETLTPGSDATPTETADGAASGTEAADEASTSVAQVGGGSMVTVTSPMGFFALAAAFFML</sequence>
<evidence type="ECO:0000256" key="1">
    <source>
        <dbReference type="SAM" id="MobiDB-lite"/>
    </source>
</evidence>
<feature type="region of interest" description="Disordered" evidence="1">
    <location>
        <begin position="149"/>
        <end position="233"/>
    </location>
</feature>
<dbReference type="InterPro" id="IPR008972">
    <property type="entry name" value="Cupredoxin"/>
</dbReference>
<keyword evidence="4" id="KW-1185">Reference proteome</keyword>